<evidence type="ECO:0000256" key="2">
    <source>
        <dbReference type="ARBA" id="ARBA00022729"/>
    </source>
</evidence>
<proteinExistence type="inferred from homology"/>
<evidence type="ECO:0000313" key="8">
    <source>
        <dbReference type="Proteomes" id="UP000243459"/>
    </source>
</evidence>
<dbReference type="InterPro" id="IPR033132">
    <property type="entry name" value="GH_1_N_CS"/>
</dbReference>
<dbReference type="Gramene" id="ONK62937">
    <property type="protein sequence ID" value="ONK62937"/>
    <property type="gene ID" value="A4U43_C07F9670"/>
</dbReference>
<dbReference type="PANTHER" id="PTHR10353">
    <property type="entry name" value="GLYCOSYL HYDROLASE"/>
    <property type="match status" value="1"/>
</dbReference>
<dbReference type="AlphaFoldDB" id="A0A5P1ECJ8"/>
<dbReference type="OMA" id="FEYPIAP"/>
<dbReference type="GO" id="GO:0008422">
    <property type="term" value="F:beta-glucosidase activity"/>
    <property type="evidence" value="ECO:0007669"/>
    <property type="project" value="TreeGrafter"/>
</dbReference>
<gene>
    <name evidence="7" type="ORF">A4U43_C07F9670</name>
</gene>
<keyword evidence="3" id="KW-0378">Hydrolase</keyword>
<dbReference type="InterPro" id="IPR001360">
    <property type="entry name" value="Glyco_hydro_1"/>
</dbReference>
<keyword evidence="8" id="KW-1185">Reference proteome</keyword>
<evidence type="ECO:0000256" key="5">
    <source>
        <dbReference type="RuleBase" id="RU003690"/>
    </source>
</evidence>
<evidence type="ECO:0000313" key="7">
    <source>
        <dbReference type="EMBL" id="ONK62937.1"/>
    </source>
</evidence>
<sequence length="504" mass="56244">MRLFLLLFLSIPAASSAESSSTSVSRVDFPKGFVFGSGTSAYQVEGAASEDGRTPSIWDTFAHNGNVGGTGDVASDGYHKYKEDVKLMKETGLEGYRFSISWSRLIPRGRGEVNSKGLEYYNNFINELISHGIEPHVTLLHFDLPQVLEDEYGGWLNPRIVDDFTAYADVCFREFGDRVSHWTTINEANIFALGGYGQGILPPKRCSPPFGNCSSGNSIVEPYVVAHHFLLAHSSAASLYKKNYQAKQQGSVGLNLLVFHMLPATNSTADISSTKRAQIFFTGWFMEPLVHGDYPKIMRKAAGKKMPKFSSKQSKQLMNSFDFVGVNYYATVNVVDGPNHVPAYQRDFMGDICANITGLWMSGGRESMEAGMNAPYGLKGVLEYFKQNYGNPPIYVQENGYPMPSNASLDDTPRVKHMSAHLESLLDAVRNGSNTTGFFTWSFVDAFELFGGYSSSYGLYRVDFGDKERKRYPKHSARWYSHFLKRRGNSIYTDKSSSYVPQIY</sequence>
<keyword evidence="2 6" id="KW-0732">Signal</keyword>
<evidence type="ECO:0008006" key="9">
    <source>
        <dbReference type="Google" id="ProtNLM"/>
    </source>
</evidence>
<accession>A0A5P1ECJ8</accession>
<dbReference type="PANTHER" id="PTHR10353:SF290">
    <property type="entry name" value="4-HYDROXY-7-METHOXY-3-OXO-3,4-DIHYDRO-2H-1,4-BENZOXAZIN-2-YL GLUCOSIDEBETA-D-GLUCOSIDASE"/>
    <property type="match status" value="1"/>
</dbReference>
<dbReference type="PROSITE" id="PS00653">
    <property type="entry name" value="GLYCOSYL_HYDROL_F1_2"/>
    <property type="match status" value="1"/>
</dbReference>
<dbReference type="SUPFAM" id="SSF51445">
    <property type="entry name" value="(Trans)glycosidases"/>
    <property type="match status" value="1"/>
</dbReference>
<dbReference type="EMBL" id="CM007387">
    <property type="protein sequence ID" value="ONK62937.1"/>
    <property type="molecule type" value="Genomic_DNA"/>
</dbReference>
<dbReference type="Gene3D" id="3.20.20.80">
    <property type="entry name" value="Glycosidases"/>
    <property type="match status" value="1"/>
</dbReference>
<feature type="chain" id="PRO_5024424697" description="Beta-glucosidase" evidence="6">
    <location>
        <begin position="18"/>
        <end position="504"/>
    </location>
</feature>
<dbReference type="GO" id="GO:0005975">
    <property type="term" value="P:carbohydrate metabolic process"/>
    <property type="evidence" value="ECO:0007669"/>
    <property type="project" value="InterPro"/>
</dbReference>
<evidence type="ECO:0000256" key="4">
    <source>
        <dbReference type="ARBA" id="ARBA00023180"/>
    </source>
</evidence>
<keyword evidence="4" id="KW-0325">Glycoprotein</keyword>
<dbReference type="PRINTS" id="PR00131">
    <property type="entry name" value="GLHYDRLASE1"/>
</dbReference>
<reference evidence="8" key="1">
    <citation type="journal article" date="2017" name="Nat. Commun.">
        <title>The asparagus genome sheds light on the origin and evolution of a young Y chromosome.</title>
        <authorList>
            <person name="Harkess A."/>
            <person name="Zhou J."/>
            <person name="Xu C."/>
            <person name="Bowers J.E."/>
            <person name="Van der Hulst R."/>
            <person name="Ayyampalayam S."/>
            <person name="Mercati F."/>
            <person name="Riccardi P."/>
            <person name="McKain M.R."/>
            <person name="Kakrana A."/>
            <person name="Tang H."/>
            <person name="Ray J."/>
            <person name="Groenendijk J."/>
            <person name="Arikit S."/>
            <person name="Mathioni S.M."/>
            <person name="Nakano M."/>
            <person name="Shan H."/>
            <person name="Telgmann-Rauber A."/>
            <person name="Kanno A."/>
            <person name="Yue Z."/>
            <person name="Chen H."/>
            <person name="Li W."/>
            <person name="Chen Y."/>
            <person name="Xu X."/>
            <person name="Zhang Y."/>
            <person name="Luo S."/>
            <person name="Chen H."/>
            <person name="Gao J."/>
            <person name="Mao Z."/>
            <person name="Pires J.C."/>
            <person name="Luo M."/>
            <person name="Kudrna D."/>
            <person name="Wing R.A."/>
            <person name="Meyers B.C."/>
            <person name="Yi K."/>
            <person name="Kong H."/>
            <person name="Lavrijsen P."/>
            <person name="Sunseri F."/>
            <person name="Falavigna A."/>
            <person name="Ye Y."/>
            <person name="Leebens-Mack J.H."/>
            <person name="Chen G."/>
        </authorList>
    </citation>
    <scope>NUCLEOTIDE SEQUENCE [LARGE SCALE GENOMIC DNA]</scope>
    <source>
        <strain evidence="8">cv. DH0086</strain>
    </source>
</reference>
<organism evidence="7 8">
    <name type="scientific">Asparagus officinalis</name>
    <name type="common">Garden asparagus</name>
    <dbReference type="NCBI Taxonomy" id="4686"/>
    <lineage>
        <taxon>Eukaryota</taxon>
        <taxon>Viridiplantae</taxon>
        <taxon>Streptophyta</taxon>
        <taxon>Embryophyta</taxon>
        <taxon>Tracheophyta</taxon>
        <taxon>Spermatophyta</taxon>
        <taxon>Magnoliopsida</taxon>
        <taxon>Liliopsida</taxon>
        <taxon>Asparagales</taxon>
        <taxon>Asparagaceae</taxon>
        <taxon>Asparagoideae</taxon>
        <taxon>Asparagus</taxon>
    </lineage>
</organism>
<evidence type="ECO:0000256" key="6">
    <source>
        <dbReference type="SAM" id="SignalP"/>
    </source>
</evidence>
<evidence type="ECO:0000256" key="3">
    <source>
        <dbReference type="ARBA" id="ARBA00022801"/>
    </source>
</evidence>
<dbReference type="FunFam" id="3.20.20.80:FF:000069">
    <property type="entry name" value="Beta-glucosidase 1"/>
    <property type="match status" value="1"/>
</dbReference>
<dbReference type="Pfam" id="PF00232">
    <property type="entry name" value="Glyco_hydro_1"/>
    <property type="match status" value="1"/>
</dbReference>
<comment type="similarity">
    <text evidence="1 5">Belongs to the glycosyl hydrolase 1 family.</text>
</comment>
<dbReference type="InterPro" id="IPR017853">
    <property type="entry name" value="GH"/>
</dbReference>
<evidence type="ECO:0000256" key="1">
    <source>
        <dbReference type="ARBA" id="ARBA00010838"/>
    </source>
</evidence>
<dbReference type="Proteomes" id="UP000243459">
    <property type="component" value="Chromosome 7"/>
</dbReference>
<protein>
    <recommendedName>
        <fullName evidence="9">Beta-glucosidase</fullName>
    </recommendedName>
</protein>
<dbReference type="OrthoDB" id="65569at2759"/>
<name>A0A5P1ECJ8_ASPOF</name>
<feature type="signal peptide" evidence="6">
    <location>
        <begin position="1"/>
        <end position="17"/>
    </location>
</feature>